<dbReference type="RefSeq" id="WP_106511193.1">
    <property type="nucleotide sequence ID" value="NZ_PXYI01000001.1"/>
</dbReference>
<evidence type="ECO:0000313" key="3">
    <source>
        <dbReference type="EMBL" id="PSJ43173.1"/>
    </source>
</evidence>
<protein>
    <recommendedName>
        <fullName evidence="5">Sel1 repeat family protein</fullName>
    </recommendedName>
</protein>
<reference evidence="3 4" key="1">
    <citation type="submission" date="2018-03" db="EMBL/GenBank/DDBJ databases">
        <title>The draft genome of Sphingosinicella sp. GL-C-18.</title>
        <authorList>
            <person name="Liu L."/>
            <person name="Li L."/>
            <person name="Liang L."/>
            <person name="Zhang X."/>
            <person name="Wang T."/>
        </authorList>
    </citation>
    <scope>NUCLEOTIDE SEQUENCE [LARGE SCALE GENOMIC DNA]</scope>
    <source>
        <strain evidence="3 4">GL-C-18</strain>
    </source>
</reference>
<dbReference type="Proteomes" id="UP000241167">
    <property type="component" value="Unassembled WGS sequence"/>
</dbReference>
<dbReference type="PANTHER" id="PTHR43628">
    <property type="entry name" value="ACTIVATOR OF C KINASE PROTEIN 1-RELATED"/>
    <property type="match status" value="1"/>
</dbReference>
<keyword evidence="2" id="KW-0812">Transmembrane</keyword>
<feature type="transmembrane region" description="Helical" evidence="2">
    <location>
        <begin position="27"/>
        <end position="46"/>
    </location>
</feature>
<dbReference type="OrthoDB" id="9797030at2"/>
<dbReference type="Gene3D" id="1.25.40.10">
    <property type="entry name" value="Tetratricopeptide repeat domain"/>
    <property type="match status" value="1"/>
</dbReference>
<sequence length="343" mass="36697">MPNSCHADNGASRVEPESRRSRHVRTWPMLLLLVLLAAGVTGWLAFDAEGRAAPPDRPLTADEQKDVDDTVVRLTREADGGDQDAMFMLGVFYDEGRFVAEDDAKALKLFHRCAALGSADCERSIGIMYQNGQAVRRDLARAMAWFRTAAAHGSGEAAVDVGNFYRDGVTVRADEAQALAWYRKSVALGSPIGLVMLGDAYRMGLYGVAVDAPEARRLYQQAVDTDDRVGLVELGEMWMLGDGGPRDPATGVRLFARAAERGDGDAMLVLALAYERGDGVAADLQQAARWLGKAIDADAAKAPEVLAAFRARHPEIPVVAGEAAEPAVPLRDPGGATSVTGHP</sequence>
<organism evidence="3 4">
    <name type="scientific">Allosphingosinicella deserti</name>
    <dbReference type="NCBI Taxonomy" id="2116704"/>
    <lineage>
        <taxon>Bacteria</taxon>
        <taxon>Pseudomonadati</taxon>
        <taxon>Pseudomonadota</taxon>
        <taxon>Alphaproteobacteria</taxon>
        <taxon>Sphingomonadales</taxon>
        <taxon>Sphingomonadaceae</taxon>
        <taxon>Allosphingosinicella</taxon>
    </lineage>
</organism>
<proteinExistence type="predicted"/>
<keyword evidence="4" id="KW-1185">Reference proteome</keyword>
<feature type="region of interest" description="Disordered" evidence="1">
    <location>
        <begin position="323"/>
        <end position="343"/>
    </location>
</feature>
<evidence type="ECO:0000256" key="2">
    <source>
        <dbReference type="SAM" id="Phobius"/>
    </source>
</evidence>
<dbReference type="AlphaFoldDB" id="A0A2P7QYZ9"/>
<dbReference type="PANTHER" id="PTHR43628:SF1">
    <property type="entry name" value="CHITIN SYNTHASE REGULATORY FACTOR 2-RELATED"/>
    <property type="match status" value="1"/>
</dbReference>
<evidence type="ECO:0008006" key="5">
    <source>
        <dbReference type="Google" id="ProtNLM"/>
    </source>
</evidence>
<dbReference type="EMBL" id="PXYI01000001">
    <property type="protein sequence ID" value="PSJ43173.1"/>
    <property type="molecule type" value="Genomic_DNA"/>
</dbReference>
<comment type="caution">
    <text evidence="3">The sequence shown here is derived from an EMBL/GenBank/DDBJ whole genome shotgun (WGS) entry which is preliminary data.</text>
</comment>
<evidence type="ECO:0000313" key="4">
    <source>
        <dbReference type="Proteomes" id="UP000241167"/>
    </source>
</evidence>
<gene>
    <name evidence="3" type="ORF">C7I55_01950</name>
</gene>
<dbReference type="InterPro" id="IPR006597">
    <property type="entry name" value="Sel1-like"/>
</dbReference>
<dbReference type="SMART" id="SM00671">
    <property type="entry name" value="SEL1"/>
    <property type="match status" value="6"/>
</dbReference>
<accession>A0A2P7QYZ9</accession>
<keyword evidence="2" id="KW-1133">Transmembrane helix</keyword>
<dbReference type="SUPFAM" id="SSF81901">
    <property type="entry name" value="HCP-like"/>
    <property type="match status" value="2"/>
</dbReference>
<dbReference type="Pfam" id="PF08238">
    <property type="entry name" value="Sel1"/>
    <property type="match status" value="6"/>
</dbReference>
<dbReference type="InterPro" id="IPR011990">
    <property type="entry name" value="TPR-like_helical_dom_sf"/>
</dbReference>
<name>A0A2P7QYZ9_9SPHN</name>
<evidence type="ECO:0000256" key="1">
    <source>
        <dbReference type="SAM" id="MobiDB-lite"/>
    </source>
</evidence>
<keyword evidence="2" id="KW-0472">Membrane</keyword>
<dbReference type="InterPro" id="IPR052945">
    <property type="entry name" value="Mitotic_Regulator"/>
</dbReference>